<keyword evidence="8 11" id="KW-0067">ATP-binding</keyword>
<evidence type="ECO:0000256" key="11">
    <source>
        <dbReference type="HAMAP-Rule" id="MF_00244"/>
    </source>
</evidence>
<keyword evidence="4 11" id="KW-0662">Pyridine nucleotide biosynthesis</keyword>
<dbReference type="GO" id="GO:0004515">
    <property type="term" value="F:nicotinate-nucleotide adenylyltransferase activity"/>
    <property type="evidence" value="ECO:0007669"/>
    <property type="project" value="UniProtKB-UniRule"/>
</dbReference>
<dbReference type="InterPro" id="IPR004821">
    <property type="entry name" value="Cyt_trans-like"/>
</dbReference>
<dbReference type="NCBIfam" id="TIGR00482">
    <property type="entry name" value="nicotinate (nicotinamide) nucleotide adenylyltransferase"/>
    <property type="match status" value="1"/>
</dbReference>
<dbReference type="InterPro" id="IPR005248">
    <property type="entry name" value="NadD/NMNAT"/>
</dbReference>
<dbReference type="GO" id="GO:0005524">
    <property type="term" value="F:ATP binding"/>
    <property type="evidence" value="ECO:0007669"/>
    <property type="project" value="UniProtKB-KW"/>
</dbReference>
<keyword evidence="14" id="KW-1185">Reference proteome</keyword>
<dbReference type="EMBL" id="CP034464">
    <property type="protein sequence ID" value="AZP11189.1"/>
    <property type="molecule type" value="Genomic_DNA"/>
</dbReference>
<dbReference type="PANTHER" id="PTHR39321">
    <property type="entry name" value="NICOTINATE-NUCLEOTIDE ADENYLYLTRANSFERASE-RELATED"/>
    <property type="match status" value="1"/>
</dbReference>
<evidence type="ECO:0000256" key="5">
    <source>
        <dbReference type="ARBA" id="ARBA00022679"/>
    </source>
</evidence>
<reference evidence="13 14" key="1">
    <citation type="journal article" date="2011" name="Int. J. Syst. Evol. Microbiol.">
        <title>Description of Undibacterium oligocarboniphilum sp. nov., isolated from purified water, and Undibacterium pigrum strain CCUG 49012 as the type strain of Undibacterium parvum sp. nov., and emended descriptions of the genus Undibacterium and the species Undibacterium pigrum.</title>
        <authorList>
            <person name="Eder W."/>
            <person name="Wanner G."/>
            <person name="Ludwig W."/>
            <person name="Busse H.J."/>
            <person name="Ziemke-Kageler F."/>
            <person name="Lang E."/>
        </authorList>
    </citation>
    <scope>NUCLEOTIDE SEQUENCE [LARGE SCALE GENOMIC DNA]</scope>
    <source>
        <strain evidence="13 14">DSM 23061</strain>
    </source>
</reference>
<evidence type="ECO:0000256" key="3">
    <source>
        <dbReference type="ARBA" id="ARBA00009014"/>
    </source>
</evidence>
<name>A0A3S9HGG8_9BURK</name>
<dbReference type="GO" id="GO:0009435">
    <property type="term" value="P:NAD+ biosynthetic process"/>
    <property type="evidence" value="ECO:0007669"/>
    <property type="project" value="UniProtKB-UniRule"/>
</dbReference>
<dbReference type="Pfam" id="PF01467">
    <property type="entry name" value="CTP_transf_like"/>
    <property type="match status" value="1"/>
</dbReference>
<evidence type="ECO:0000256" key="2">
    <source>
        <dbReference type="ARBA" id="ARBA00005019"/>
    </source>
</evidence>
<dbReference type="CDD" id="cd02165">
    <property type="entry name" value="NMNAT"/>
    <property type="match status" value="1"/>
</dbReference>
<dbReference type="EC" id="2.7.7.18" evidence="11"/>
<gene>
    <name evidence="11" type="primary">nadD</name>
    <name evidence="13" type="ORF">EJN92_03705</name>
</gene>
<evidence type="ECO:0000313" key="13">
    <source>
        <dbReference type="EMBL" id="AZP11189.1"/>
    </source>
</evidence>
<dbReference type="NCBIfam" id="NF005410">
    <property type="entry name" value="PRK06973.1"/>
    <property type="match status" value="1"/>
</dbReference>
<evidence type="ECO:0000256" key="9">
    <source>
        <dbReference type="ARBA" id="ARBA00023027"/>
    </source>
</evidence>
<evidence type="ECO:0000313" key="14">
    <source>
        <dbReference type="Proteomes" id="UP000275663"/>
    </source>
</evidence>
<accession>A0A3S9HGG8</accession>
<protein>
    <recommendedName>
        <fullName evidence="11">Probable nicotinate-nucleotide adenylyltransferase</fullName>
        <ecNumber evidence="11">2.7.7.18</ecNumber>
    </recommendedName>
    <alternativeName>
        <fullName evidence="11">Deamido-NAD(+) diphosphorylase</fullName>
    </alternativeName>
    <alternativeName>
        <fullName evidence="11">Deamido-NAD(+) pyrophosphorylase</fullName>
    </alternativeName>
    <alternativeName>
        <fullName evidence="11">Nicotinate mononucleotide adenylyltransferase</fullName>
        <shortName evidence="11">NaMN adenylyltransferase</shortName>
    </alternativeName>
</protein>
<evidence type="ECO:0000256" key="8">
    <source>
        <dbReference type="ARBA" id="ARBA00022840"/>
    </source>
</evidence>
<evidence type="ECO:0000256" key="4">
    <source>
        <dbReference type="ARBA" id="ARBA00022642"/>
    </source>
</evidence>
<dbReference type="Gene3D" id="3.40.50.620">
    <property type="entry name" value="HUPs"/>
    <property type="match status" value="1"/>
</dbReference>
<dbReference type="OrthoDB" id="5295945at2"/>
<keyword evidence="7 11" id="KW-0547">Nucleotide-binding</keyword>
<keyword evidence="6 11" id="KW-0548">Nucleotidyltransferase</keyword>
<organism evidence="13 14">
    <name type="scientific">Undibacterium parvum</name>
    <dbReference type="NCBI Taxonomy" id="401471"/>
    <lineage>
        <taxon>Bacteria</taxon>
        <taxon>Pseudomonadati</taxon>
        <taxon>Pseudomonadota</taxon>
        <taxon>Betaproteobacteria</taxon>
        <taxon>Burkholderiales</taxon>
        <taxon>Oxalobacteraceae</taxon>
        <taxon>Undibacterium</taxon>
    </lineage>
</organism>
<dbReference type="InterPro" id="IPR014729">
    <property type="entry name" value="Rossmann-like_a/b/a_fold"/>
</dbReference>
<keyword evidence="5 11" id="KW-0808">Transferase</keyword>
<comment type="function">
    <text evidence="1 11">Catalyzes the reversible adenylation of nicotinate mononucleotide (NaMN) to nicotinic acid adenine dinucleotide (NaAD).</text>
</comment>
<dbReference type="RefSeq" id="WP_126126588.1">
    <property type="nucleotide sequence ID" value="NZ_CP034464.1"/>
</dbReference>
<evidence type="ECO:0000256" key="1">
    <source>
        <dbReference type="ARBA" id="ARBA00002324"/>
    </source>
</evidence>
<comment type="pathway">
    <text evidence="2 11">Cofactor biosynthesis; NAD(+) biosynthesis; deamido-NAD(+) from nicotinate D-ribonucleotide: step 1/1.</text>
</comment>
<dbReference type="UniPathway" id="UPA00253">
    <property type="reaction ID" value="UER00332"/>
</dbReference>
<feature type="domain" description="Cytidyltransferase-like" evidence="12">
    <location>
        <begin position="11"/>
        <end position="196"/>
    </location>
</feature>
<evidence type="ECO:0000256" key="6">
    <source>
        <dbReference type="ARBA" id="ARBA00022695"/>
    </source>
</evidence>
<dbReference type="HAMAP" id="MF_00244">
    <property type="entry name" value="NaMN_adenylyltr"/>
    <property type="match status" value="1"/>
</dbReference>
<dbReference type="AlphaFoldDB" id="A0A3S9HGG8"/>
<comment type="similarity">
    <text evidence="3 11">Belongs to the NadD family.</text>
</comment>
<dbReference type="KEGG" id="upv:EJN92_03705"/>
<evidence type="ECO:0000256" key="10">
    <source>
        <dbReference type="ARBA" id="ARBA00048721"/>
    </source>
</evidence>
<proteinExistence type="inferred from homology"/>
<dbReference type="PANTHER" id="PTHR39321:SF3">
    <property type="entry name" value="PHOSPHOPANTETHEINE ADENYLYLTRANSFERASE"/>
    <property type="match status" value="1"/>
</dbReference>
<dbReference type="SUPFAM" id="SSF52374">
    <property type="entry name" value="Nucleotidylyl transferase"/>
    <property type="match status" value="1"/>
</dbReference>
<comment type="catalytic activity">
    <reaction evidence="10 11">
        <text>nicotinate beta-D-ribonucleotide + ATP + H(+) = deamido-NAD(+) + diphosphate</text>
        <dbReference type="Rhea" id="RHEA:22860"/>
        <dbReference type="ChEBI" id="CHEBI:15378"/>
        <dbReference type="ChEBI" id="CHEBI:30616"/>
        <dbReference type="ChEBI" id="CHEBI:33019"/>
        <dbReference type="ChEBI" id="CHEBI:57502"/>
        <dbReference type="ChEBI" id="CHEBI:58437"/>
        <dbReference type="EC" id="2.7.7.18"/>
    </reaction>
</comment>
<keyword evidence="9 11" id="KW-0520">NAD</keyword>
<evidence type="ECO:0000259" key="12">
    <source>
        <dbReference type="Pfam" id="PF01467"/>
    </source>
</evidence>
<sequence length="229" mass="25915">MGIKPARCVLVLGGSFDPVHRGHVALAQHYVNLLQPQELRLVPAGQPWQKNRLIADAEQRVQMLKLAFETGFKLPVVIDQQEIKRAVQHEASFTIDTLGNLRKELGADTSIVFLIGADQLQNLSSWRQWRQLFDVAHICAASRPGFSLDQTGLNLEVAQEWNQRAGSLQEIRNLPSGKSYFSQDLSWDVSATSIRNELKRTSQTPQTQQTTSLIPPEVLDYIQQHHLYR</sequence>
<evidence type="ECO:0000256" key="7">
    <source>
        <dbReference type="ARBA" id="ARBA00022741"/>
    </source>
</evidence>
<dbReference type="Proteomes" id="UP000275663">
    <property type="component" value="Chromosome"/>
</dbReference>